<evidence type="ECO:0000256" key="3">
    <source>
        <dbReference type="ARBA" id="ARBA00023242"/>
    </source>
</evidence>
<dbReference type="Pfam" id="PF05186">
    <property type="entry name" value="Dpy-30"/>
    <property type="match status" value="1"/>
</dbReference>
<dbReference type="AlphaFoldDB" id="A0A1I7RSL8"/>
<evidence type="ECO:0000256" key="1">
    <source>
        <dbReference type="ARBA" id="ARBA00004123"/>
    </source>
</evidence>
<evidence type="ECO:0000256" key="2">
    <source>
        <dbReference type="ARBA" id="ARBA00010849"/>
    </source>
</evidence>
<dbReference type="InterPro" id="IPR007858">
    <property type="entry name" value="Dpy-30_motif"/>
</dbReference>
<feature type="region of interest" description="Disordered" evidence="4">
    <location>
        <begin position="102"/>
        <end position="127"/>
    </location>
</feature>
<proteinExistence type="inferred from homology"/>
<keyword evidence="3" id="KW-0539">Nucleus</keyword>
<evidence type="ECO:0000256" key="4">
    <source>
        <dbReference type="SAM" id="MobiDB-lite"/>
    </source>
</evidence>
<dbReference type="WBParaSite" id="BXY_0372200.1">
    <property type="protein sequence ID" value="BXY_0372200.1"/>
    <property type="gene ID" value="BXY_0372200"/>
</dbReference>
<dbReference type="eggNOG" id="KOG4109">
    <property type="taxonomic scope" value="Eukaryota"/>
</dbReference>
<name>A0A1I7RSL8_BURXY</name>
<organism evidence="5 6">
    <name type="scientific">Bursaphelenchus xylophilus</name>
    <name type="common">Pinewood nematode worm</name>
    <name type="synonym">Aphelenchoides xylophilus</name>
    <dbReference type="NCBI Taxonomy" id="6326"/>
    <lineage>
        <taxon>Eukaryota</taxon>
        <taxon>Metazoa</taxon>
        <taxon>Ecdysozoa</taxon>
        <taxon>Nematoda</taxon>
        <taxon>Chromadorea</taxon>
        <taxon>Rhabditida</taxon>
        <taxon>Tylenchina</taxon>
        <taxon>Tylenchomorpha</taxon>
        <taxon>Aphelenchoidea</taxon>
        <taxon>Aphelenchoididae</taxon>
        <taxon>Bursaphelenchus</taxon>
    </lineage>
</organism>
<accession>A0A1I7RSL8</accession>
<sequence length="194" mass="20839">MKKPLESQSESHSETKRFAGSVSESVAFISFVDPSRTLAIVRYLSVIFYQVFLPWLASRMMNMSGEPIDVDPAVAPETASEPAPAEQVAHAEANENNAVAADSGVPAEAPAPVAAAPAPDVANKKDDEPVQNALQSIPTRQYLDQTVVPILLLALGSLAKERPADPIEYVANYLLKEKSRFAGGRAVNEQQPNN</sequence>
<evidence type="ECO:0000313" key="6">
    <source>
        <dbReference type="WBParaSite" id="BXY_0372200.1"/>
    </source>
</evidence>
<dbReference type="GO" id="GO:0005634">
    <property type="term" value="C:nucleus"/>
    <property type="evidence" value="ECO:0007669"/>
    <property type="project" value="UniProtKB-SubCell"/>
</dbReference>
<dbReference type="Proteomes" id="UP000095284">
    <property type="component" value="Unplaced"/>
</dbReference>
<dbReference type="CDD" id="cd22965">
    <property type="entry name" value="DD_DPY30_SDC1"/>
    <property type="match status" value="1"/>
</dbReference>
<feature type="compositionally biased region" description="Low complexity" evidence="4">
    <location>
        <begin position="102"/>
        <end position="121"/>
    </location>
</feature>
<comment type="subcellular location">
    <subcellularLocation>
        <location evidence="1">Nucleus</location>
    </subcellularLocation>
</comment>
<protein>
    <submittedName>
        <fullName evidence="6">Dpy-30 domain-containing protein</fullName>
    </submittedName>
</protein>
<dbReference type="InterPro" id="IPR049629">
    <property type="entry name" value="DPY30_SDC1_DD"/>
</dbReference>
<evidence type="ECO:0000313" key="5">
    <source>
        <dbReference type="Proteomes" id="UP000095284"/>
    </source>
</evidence>
<reference evidence="6" key="1">
    <citation type="submission" date="2016-11" db="UniProtKB">
        <authorList>
            <consortium name="WormBaseParasite"/>
        </authorList>
    </citation>
    <scope>IDENTIFICATION</scope>
</reference>
<comment type="similarity">
    <text evidence="2">Belongs to the dpy-30 family.</text>
</comment>
<dbReference type="Gene3D" id="1.20.890.10">
    <property type="entry name" value="cAMP-dependent protein kinase regulatory subunit, dimerization-anchoring domain"/>
    <property type="match status" value="1"/>
</dbReference>